<organism evidence="2 3">
    <name type="scientific">Pseudoalteromonas tunicata D2</name>
    <dbReference type="NCBI Taxonomy" id="87626"/>
    <lineage>
        <taxon>Bacteria</taxon>
        <taxon>Pseudomonadati</taxon>
        <taxon>Pseudomonadota</taxon>
        <taxon>Gammaproteobacteria</taxon>
        <taxon>Alteromonadales</taxon>
        <taxon>Pseudoalteromonadaceae</taxon>
        <taxon>Pseudoalteromonas</taxon>
    </lineage>
</organism>
<evidence type="ECO:0000313" key="3">
    <source>
        <dbReference type="Proteomes" id="UP000006201"/>
    </source>
</evidence>
<comment type="caution">
    <text evidence="2">The sequence shown here is derived from an EMBL/GenBank/DDBJ whole genome shotgun (WGS) entry which is preliminary data.</text>
</comment>
<dbReference type="OrthoDB" id="6282177at2"/>
<name>A4C8U4_9GAMM</name>
<dbReference type="RefSeq" id="WP_009838270.1">
    <property type="nucleotide sequence ID" value="NZ_AAOH01000003.1"/>
</dbReference>
<protein>
    <recommendedName>
        <fullName evidence="1">Phage tail fibre protein N-terminal domain-containing protein</fullName>
    </recommendedName>
</protein>
<accession>A4C8U4</accession>
<evidence type="ECO:0000259" key="1">
    <source>
        <dbReference type="Pfam" id="PF12571"/>
    </source>
</evidence>
<dbReference type="eggNOG" id="COG5301">
    <property type="taxonomic scope" value="Bacteria"/>
</dbReference>
<dbReference type="STRING" id="87626.PTD2_08194"/>
<sequence length="1298" mass="142726">MSQLKITNAGIAYKDAIFAGLETTNITHMFFANVPGINENTPIDPNALIPHQHVVHTQKIERVSAVEQDAVVISAVLDYQIGNFDFNWFGAVATRANGTRVLVAIVHTKKQTKTRTNGPNVGDYVVKSIMWRAQGIADSLNVSLKTLPWQVDADVFETKANVKKISDLIKDEPTPAHVPQAQSNGEISEGWINIERHLTRLATSLSSLQLDKLNKTQSMSLLDSKIAEFEKTIKPFQLLISGQGLSVGNGQTPPSSGSGLYNVDKTLTKLAAEVAAIDSARGTTDQQVTGLSNQLTTLNTELRQMSESLVDELNGQTAEKINVINNQLAAQNETIAKLPTKAIIHGAESAAKSASQNQQQAANHAKTAQAVGQQVSKIHEQTTQTQSMVHIKSKTTTVQATASAVLAMAASLDKLEMDLRQQQVSELTNITVAEREQSAAIKSEVLQLKNQTQSLVSQAQTAATHAKNVQTIKQQVSKIHELNIATQSMVDIGGKVANVQASATAVLALAANVDKLEIELKQQQVSDLASQTMAEREQSAVINAEVKQLKLLVEDLVSQANQATAATKLAQQQAQTSAQNAVAITTGYGATIEPEQAKTPIADESGEIAEGWIKLDRTLTRLATALAGLQFDKLSKSQTLATLEQRIASLTKQVADLSEQTPLDHHAIDESLFSGERAKNSSHALPVFNMTERGWLSDASYQEGMAELTRMLGGSGIIGTRQYQADRGYEVGHRVVDASYACLNIHNHPNYKAMPGMAEIAACVNGYYFRTRHNDYQLMHAVQGKYLARAHSETPQMPSAVKALATGCNIDGSIDFNNTQAQYMRDVKTQHAQDCVWELSYLECWIETLQDDLNDPTDSFRHSNDGAKLKDIFDKGRFLNYSGHKNRLENLPYHPMKVAYVNDNGVPQYGILQFRISSKAVATLEQRINNSAPRFIVGNAASHYHTLEITLTAEQVTSLQNGSLAELVLETSRDFNHSHQVKITWNGSLFIGEDLHPSHQHPITVIYGNASQLPYNEQKAIAGTIDNSNQFKMVRDLRSLNKNANDPARLSRSRMARFFVPDLERLCEMLPGLEGEGAVLTETYSQYGLNDQLQNWQSQPLNAAYYNRRYRFNNGDASGRVAANRGFNDPTLFVAKTTHANVVGGFSWMIPLELILRTPREGWNPYACNAVTHSTLRTEESQGKGTSQAKPFSGIDDRHFYYGTPKALLTEQVGPTDPADTANTAWVNDATGTPRLLFGNGIRVHDVDGMRQRFPIYPLFQDYSHESNQAHWVRQNLKELLKKSVAGQLTITDIDNLL</sequence>
<dbReference type="EMBL" id="AAOH01000003">
    <property type="protein sequence ID" value="EAR29009.1"/>
    <property type="molecule type" value="Genomic_DNA"/>
</dbReference>
<dbReference type="Pfam" id="PF12571">
    <property type="entry name" value="Phage_tail_fib"/>
    <property type="match status" value="1"/>
</dbReference>
<dbReference type="Proteomes" id="UP000006201">
    <property type="component" value="Unassembled WGS sequence"/>
</dbReference>
<keyword evidence="3" id="KW-1185">Reference proteome</keyword>
<proteinExistence type="predicted"/>
<evidence type="ECO:0000313" key="2">
    <source>
        <dbReference type="EMBL" id="EAR29009.1"/>
    </source>
</evidence>
<feature type="domain" description="Phage tail fibre protein N-terminal" evidence="1">
    <location>
        <begin position="6"/>
        <end position="153"/>
    </location>
</feature>
<gene>
    <name evidence="2" type="ORF">PTD2_08194</name>
</gene>
<dbReference type="InterPro" id="IPR022225">
    <property type="entry name" value="Phage_tail_fibre_N"/>
</dbReference>
<reference evidence="2 3" key="1">
    <citation type="submission" date="2006-02" db="EMBL/GenBank/DDBJ databases">
        <authorList>
            <person name="Moran M.A."/>
            <person name="Kjelleberg S."/>
            <person name="Egan S."/>
            <person name="Saunders N."/>
            <person name="Thomas T."/>
            <person name="Ferriera S."/>
            <person name="Johnson J."/>
            <person name="Kravitz S."/>
            <person name="Halpern A."/>
            <person name="Remington K."/>
            <person name="Beeson K."/>
            <person name="Tran B."/>
            <person name="Rogers Y.-H."/>
            <person name="Friedman R."/>
            <person name="Venter J.C."/>
        </authorList>
    </citation>
    <scope>NUCLEOTIDE SEQUENCE [LARGE SCALE GENOMIC DNA]</scope>
    <source>
        <strain evidence="2 3">D2</strain>
    </source>
</reference>
<dbReference type="HOGENOM" id="CLU_261679_0_0_6"/>